<feature type="repeat" description="TPR" evidence="1">
    <location>
        <begin position="118"/>
        <end position="151"/>
    </location>
</feature>
<evidence type="ECO:0000313" key="2">
    <source>
        <dbReference type="EMBL" id="NEN22110.1"/>
    </source>
</evidence>
<protein>
    <submittedName>
        <fullName evidence="2">Tetratricopeptide repeat protein</fullName>
    </submittedName>
</protein>
<feature type="repeat" description="TPR" evidence="1">
    <location>
        <begin position="50"/>
        <end position="83"/>
    </location>
</feature>
<dbReference type="InterPro" id="IPR019734">
    <property type="entry name" value="TPR_rpt"/>
</dbReference>
<keyword evidence="1" id="KW-0802">TPR repeat</keyword>
<organism evidence="2 3">
    <name type="scientific">Cryomorpha ignava</name>
    <dbReference type="NCBI Taxonomy" id="101383"/>
    <lineage>
        <taxon>Bacteria</taxon>
        <taxon>Pseudomonadati</taxon>
        <taxon>Bacteroidota</taxon>
        <taxon>Flavobacteriia</taxon>
        <taxon>Flavobacteriales</taxon>
        <taxon>Cryomorphaceae</taxon>
        <taxon>Cryomorpha</taxon>
    </lineage>
</organism>
<feature type="repeat" description="TPR" evidence="1">
    <location>
        <begin position="220"/>
        <end position="253"/>
    </location>
</feature>
<dbReference type="SUPFAM" id="SSF48452">
    <property type="entry name" value="TPR-like"/>
    <property type="match status" value="2"/>
</dbReference>
<sequence length="583" mass="66411">MKNVFRLHIILGLILGLVGFSACKTEKSATASTQKPGQRKELSSKELRDFTVAYMDANKAKILGNFSEAIKLFRESLQIDPTSAAARYEIARIYAEDSNFPSALSYAKEAYDLEPENIWYAQFLGQLYSEMGKMEESIAIFREIVKSHPNDYGFYFNLGALLSAQGKYDEALQLYNDLEKRIGTSQELSLQRQMIYIDKGDFDNALKEIDKLIATNPEELRLYGMKAEIFQQVGREDDARKLYEEMLDMEPDNGLVLLSLHDIAKKNGKQSEANEYLKRAFGSSELSIDVKVNILLNYLNSNDFNKNRDFILSLTREMEKAHPDEAKSYAVQGDIYYNLSQLDSARVKFRKAVAIDPNRPPIWQQILTIDSQLNDFEALKSESEKALEYFPQQPIFYLFNGIALLQNKEAEKAVESLNTGKNLVVDNNKLLAQFYASLGDAYHEQKDHESSDQSYDMALKYDPQNTIVLNNYAYYLSLREINLEKAESMAKKANDLNPDVASFQDTYGWVLYIRQNYQNALFWIEESLKNGGGTDPTVLEHHGDVLLKLNRTKDAVKAWQKALDAGGETDDLGPKIEQYQAAE</sequence>
<dbReference type="PROSITE" id="PS50005">
    <property type="entry name" value="TPR"/>
    <property type="match status" value="7"/>
</dbReference>
<dbReference type="Proteomes" id="UP000486602">
    <property type="component" value="Unassembled WGS sequence"/>
</dbReference>
<keyword evidence="3" id="KW-1185">Reference proteome</keyword>
<name>A0A7K3WKD3_9FLAO</name>
<feature type="repeat" description="TPR" evidence="1">
    <location>
        <begin position="326"/>
        <end position="359"/>
    </location>
</feature>
<evidence type="ECO:0000256" key="1">
    <source>
        <dbReference type="PROSITE-ProRule" id="PRU00339"/>
    </source>
</evidence>
<dbReference type="PANTHER" id="PTHR12558">
    <property type="entry name" value="CELL DIVISION CYCLE 16,23,27"/>
    <property type="match status" value="1"/>
</dbReference>
<proteinExistence type="predicted"/>
<dbReference type="PROSITE" id="PS51257">
    <property type="entry name" value="PROKAR_LIPOPROTEIN"/>
    <property type="match status" value="1"/>
</dbReference>
<evidence type="ECO:0000313" key="3">
    <source>
        <dbReference type="Proteomes" id="UP000486602"/>
    </source>
</evidence>
<gene>
    <name evidence="2" type="ORF">G3O08_01150</name>
</gene>
<feature type="repeat" description="TPR" evidence="1">
    <location>
        <begin position="84"/>
        <end position="117"/>
    </location>
</feature>
<dbReference type="EMBL" id="JAAGVY010000001">
    <property type="protein sequence ID" value="NEN22110.1"/>
    <property type="molecule type" value="Genomic_DNA"/>
</dbReference>
<feature type="repeat" description="TPR" evidence="1">
    <location>
        <begin position="432"/>
        <end position="465"/>
    </location>
</feature>
<reference evidence="2 3" key="1">
    <citation type="submission" date="2020-02" db="EMBL/GenBank/DDBJ databases">
        <title>Out from the shadows clarifying the taxonomy of the family Cryomorphaceae and related taxa by utilizing the GTDB taxonomic framework.</title>
        <authorList>
            <person name="Bowman J.P."/>
        </authorList>
    </citation>
    <scope>NUCLEOTIDE SEQUENCE [LARGE SCALE GENOMIC DNA]</scope>
    <source>
        <strain evidence="2 3">QSSC 1-22</strain>
    </source>
</reference>
<feature type="repeat" description="TPR" evidence="1">
    <location>
        <begin position="186"/>
        <end position="219"/>
    </location>
</feature>
<dbReference type="PANTHER" id="PTHR12558:SF13">
    <property type="entry name" value="CELL DIVISION CYCLE PROTEIN 27 HOMOLOG"/>
    <property type="match status" value="1"/>
</dbReference>
<dbReference type="Pfam" id="PF13432">
    <property type="entry name" value="TPR_16"/>
    <property type="match status" value="3"/>
</dbReference>
<dbReference type="RefSeq" id="WP_163282824.1">
    <property type="nucleotide sequence ID" value="NZ_JAAGVY010000001.1"/>
</dbReference>
<dbReference type="InterPro" id="IPR011990">
    <property type="entry name" value="TPR-like_helical_dom_sf"/>
</dbReference>
<dbReference type="SMART" id="SM00028">
    <property type="entry name" value="TPR"/>
    <property type="match status" value="9"/>
</dbReference>
<comment type="caution">
    <text evidence="2">The sequence shown here is derived from an EMBL/GenBank/DDBJ whole genome shotgun (WGS) entry which is preliminary data.</text>
</comment>
<dbReference type="Pfam" id="PF13181">
    <property type="entry name" value="TPR_8"/>
    <property type="match status" value="2"/>
</dbReference>
<dbReference type="AlphaFoldDB" id="A0A7K3WKD3"/>
<accession>A0A7K3WKD3</accession>
<dbReference type="Gene3D" id="1.25.40.10">
    <property type="entry name" value="Tetratricopeptide repeat domain"/>
    <property type="match status" value="4"/>
</dbReference>